<sequence length="149" mass="16367">MPRDHLRRAVLDLLWEYPDGLTAAEVQQLLADRELALTTVITVLDRLRAEGEVDRERHGRAYRHRTTRSREETVAKVMLEALHTGGDSHRALSRFVDSVNPAEASLLSTALLTRCACGPECGCPADCACRGTGDPTACTAHPGTVHHHH</sequence>
<keyword evidence="3" id="KW-0238">DNA-binding</keyword>
<proteinExistence type="inferred from homology"/>
<evidence type="ECO:0000256" key="3">
    <source>
        <dbReference type="ARBA" id="ARBA00023125"/>
    </source>
</evidence>
<dbReference type="OrthoDB" id="9813987at2"/>
<dbReference type="RefSeq" id="WP_094357730.1">
    <property type="nucleotide sequence ID" value="NZ_NMVK01000013.1"/>
</dbReference>
<gene>
    <name evidence="5" type="ORF">CGZ94_04745</name>
</gene>
<name>A0A255GKA5_9ACTN</name>
<keyword evidence="6" id="KW-1185">Reference proteome</keyword>
<reference evidence="5 6" key="1">
    <citation type="submission" date="2017-07" db="EMBL/GenBank/DDBJ databases">
        <title>Draft whole genome sequences of clinical Proprionibacteriaceae strains.</title>
        <authorList>
            <person name="Bernier A.-M."/>
            <person name="Bernard K."/>
            <person name="Domingo M.-C."/>
        </authorList>
    </citation>
    <scope>NUCLEOTIDE SEQUENCE [LARGE SCALE GENOMIC DNA]</scope>
    <source>
        <strain evidence="5 6">NML 030167</strain>
    </source>
</reference>
<dbReference type="Gene3D" id="6.10.140.850">
    <property type="match status" value="1"/>
</dbReference>
<evidence type="ECO:0008006" key="7">
    <source>
        <dbReference type="Google" id="ProtNLM"/>
    </source>
</evidence>
<comment type="similarity">
    <text evidence="1">Belongs to the BlaI transcriptional regulatory family.</text>
</comment>
<keyword evidence="2" id="KW-0805">Transcription regulation</keyword>
<dbReference type="AlphaFoldDB" id="A0A255GKA5"/>
<dbReference type="SUPFAM" id="SSF46785">
    <property type="entry name" value="Winged helix' DNA-binding domain"/>
    <property type="match status" value="1"/>
</dbReference>
<accession>A0A4R6LSB8</accession>
<dbReference type="GO" id="GO:0045892">
    <property type="term" value="P:negative regulation of DNA-templated transcription"/>
    <property type="evidence" value="ECO:0007669"/>
    <property type="project" value="InterPro"/>
</dbReference>
<protein>
    <recommendedName>
        <fullName evidence="7">Transcriptional regulator</fullName>
    </recommendedName>
</protein>
<keyword evidence="4" id="KW-0804">Transcription</keyword>
<dbReference type="InterPro" id="IPR036388">
    <property type="entry name" value="WH-like_DNA-bd_sf"/>
</dbReference>
<evidence type="ECO:0000256" key="1">
    <source>
        <dbReference type="ARBA" id="ARBA00011046"/>
    </source>
</evidence>
<dbReference type="GO" id="GO:0003677">
    <property type="term" value="F:DNA binding"/>
    <property type="evidence" value="ECO:0007669"/>
    <property type="project" value="UniProtKB-KW"/>
</dbReference>
<dbReference type="Proteomes" id="UP000215896">
    <property type="component" value="Unassembled WGS sequence"/>
</dbReference>
<evidence type="ECO:0000313" key="5">
    <source>
        <dbReference type="EMBL" id="OYO16257.1"/>
    </source>
</evidence>
<evidence type="ECO:0000313" key="6">
    <source>
        <dbReference type="Proteomes" id="UP000215896"/>
    </source>
</evidence>
<dbReference type="EMBL" id="NMVO01000004">
    <property type="protein sequence ID" value="OYO16257.1"/>
    <property type="molecule type" value="Genomic_DNA"/>
</dbReference>
<dbReference type="InterPro" id="IPR005650">
    <property type="entry name" value="BlaI_family"/>
</dbReference>
<dbReference type="Gene3D" id="1.10.10.10">
    <property type="entry name" value="Winged helix-like DNA-binding domain superfamily/Winged helix DNA-binding domain"/>
    <property type="match status" value="1"/>
</dbReference>
<dbReference type="InterPro" id="IPR036390">
    <property type="entry name" value="WH_DNA-bd_sf"/>
</dbReference>
<comment type="caution">
    <text evidence="5">The sequence shown here is derived from an EMBL/GenBank/DDBJ whole genome shotgun (WGS) entry which is preliminary data.</text>
</comment>
<evidence type="ECO:0000256" key="2">
    <source>
        <dbReference type="ARBA" id="ARBA00023015"/>
    </source>
</evidence>
<organism evidence="5 6">
    <name type="scientific">Enemella evansiae</name>
    <dbReference type="NCBI Taxonomy" id="2016499"/>
    <lineage>
        <taxon>Bacteria</taxon>
        <taxon>Bacillati</taxon>
        <taxon>Actinomycetota</taxon>
        <taxon>Actinomycetes</taxon>
        <taxon>Propionibacteriales</taxon>
        <taxon>Propionibacteriaceae</taxon>
        <taxon>Enemella</taxon>
    </lineage>
</organism>
<dbReference type="Pfam" id="PF03965">
    <property type="entry name" value="Penicillinase_R"/>
    <property type="match status" value="1"/>
</dbReference>
<evidence type="ECO:0000256" key="4">
    <source>
        <dbReference type="ARBA" id="ARBA00023163"/>
    </source>
</evidence>
<accession>A0A255GKA5</accession>